<dbReference type="OrthoDB" id="3378485at2"/>
<name>A0A1C3N1N8_9ACTN</name>
<organism evidence="1 2">
    <name type="scientific">Micromonospora krabiensis</name>
    <dbReference type="NCBI Taxonomy" id="307121"/>
    <lineage>
        <taxon>Bacteria</taxon>
        <taxon>Bacillati</taxon>
        <taxon>Actinomycetota</taxon>
        <taxon>Actinomycetes</taxon>
        <taxon>Micromonosporales</taxon>
        <taxon>Micromonosporaceae</taxon>
        <taxon>Micromonospora</taxon>
    </lineage>
</organism>
<reference evidence="2" key="1">
    <citation type="submission" date="2016-06" db="EMBL/GenBank/DDBJ databases">
        <authorList>
            <person name="Varghese N."/>
        </authorList>
    </citation>
    <scope>NUCLEOTIDE SEQUENCE [LARGE SCALE GENOMIC DNA]</scope>
    <source>
        <strain evidence="2">DSM 45344</strain>
    </source>
</reference>
<dbReference type="RefSeq" id="WP_091589560.1">
    <property type="nucleotide sequence ID" value="NZ_JBHRWG010000003.1"/>
</dbReference>
<dbReference type="PATRIC" id="fig|307121.4.peg.2004"/>
<protein>
    <recommendedName>
        <fullName evidence="3">PIN domain-containing protein</fullName>
    </recommendedName>
</protein>
<evidence type="ECO:0008006" key="3">
    <source>
        <dbReference type="Google" id="ProtNLM"/>
    </source>
</evidence>
<evidence type="ECO:0000313" key="1">
    <source>
        <dbReference type="EMBL" id="SBV26461.1"/>
    </source>
</evidence>
<gene>
    <name evidence="1" type="ORF">GA0070620_1950</name>
</gene>
<evidence type="ECO:0000313" key="2">
    <source>
        <dbReference type="Proteomes" id="UP000199393"/>
    </source>
</evidence>
<sequence>MNPEDELPPVTLVLDRSALLAYVAGSIHAVEPVGEVITDRQRFGVTAVTVAETLKLVTDPKDREDLHTLLAMDACAALPTWGEDWLELSYWVGVTSRVDLATTVLASLEHEAQILTGEGHRYGEGLAINYMPNQ</sequence>
<keyword evidence="2" id="KW-1185">Reference proteome</keyword>
<dbReference type="STRING" id="307121.GA0070620_1950"/>
<dbReference type="AlphaFoldDB" id="A0A1C3N1N8"/>
<accession>A0A1C3N1N8</accession>
<dbReference type="Proteomes" id="UP000199393">
    <property type="component" value="Chromosome I"/>
</dbReference>
<proteinExistence type="predicted"/>
<dbReference type="EMBL" id="LT598496">
    <property type="protein sequence ID" value="SBV26461.1"/>
    <property type="molecule type" value="Genomic_DNA"/>
</dbReference>